<keyword evidence="11" id="KW-1185">Reference proteome</keyword>
<sequence length="575" mass="62369">MADLVIALSVMFVTAGVLLIVANHFGFSPIPFYILAGLLAGPVITGDLFGPPMVDQQELLELAQWGIAFLVFVFGIRVDFGDIQSVFRDAEVAAATQLLVVGSIAFAVGYGFSILFGFEYALRNAIYFSAAATLSSTLVGAGVLEQEIRSNLVHGRLASSIHFFDDVVAIVVILILSAETLADPQIVTSNIGYGTLFLIAGLLMYQHGFPLLVRAADGFEELILMGSISILIAFLAAAELAGISIVIGAFAAGIAIRNDGAQALGVQNGIESIKDFFVAIFFVTVGALVQIPTFEVLVLAAALLGLALVVSPAVHLLAFLYEGYDARTAFYASSSLNQMSELALVIAIQAWLLGTIADGLFDAIILATAATMIITVIARQYEEQVYRSVVERLVRGQQTRRIDEHSRVADDLEHHVVVVGYGRQGRLLVDKLEHLEQPYVVIENDPVLRDDLERECRNYVFGDAMGSYPMERTKLSDAALLVSTVDHRPLSEHLLDLETDADVILRSSSSGTARQLLDDGATFVNVPNVLASDQLVHNVKRVLEDESEVDALKDEHMDVLVDLERHGFSTRFDRI</sequence>
<keyword evidence="6 7" id="KW-0472">Membrane</keyword>
<accession>L9W8K7</accession>
<dbReference type="RefSeq" id="WP_006088269.1">
    <property type="nucleotide sequence ID" value="NZ_AOHW01000006.1"/>
</dbReference>
<feature type="transmembrane region" description="Helical" evidence="7">
    <location>
        <begin position="98"/>
        <end position="118"/>
    </location>
</feature>
<dbReference type="OrthoDB" id="43518at2157"/>
<dbReference type="InterPro" id="IPR006153">
    <property type="entry name" value="Cation/H_exchanger_TM"/>
</dbReference>
<dbReference type="Gene3D" id="3.40.50.720">
    <property type="entry name" value="NAD(P)-binding Rossmann-like Domain"/>
    <property type="match status" value="1"/>
</dbReference>
<protein>
    <submittedName>
        <fullName evidence="10">Sodium/hydrogen exchanger</fullName>
    </submittedName>
</protein>
<dbReference type="PANTHER" id="PTHR42751">
    <property type="entry name" value="SODIUM/HYDROGEN EXCHANGER FAMILY/TRKA DOMAIN PROTEIN"/>
    <property type="match status" value="1"/>
</dbReference>
<evidence type="ECO:0000256" key="5">
    <source>
        <dbReference type="ARBA" id="ARBA00022989"/>
    </source>
</evidence>
<organism evidence="10 11">
    <name type="scientific">Natronorubrum tibetense GA33</name>
    <dbReference type="NCBI Taxonomy" id="1114856"/>
    <lineage>
        <taxon>Archaea</taxon>
        <taxon>Methanobacteriati</taxon>
        <taxon>Methanobacteriota</taxon>
        <taxon>Stenosarchaea group</taxon>
        <taxon>Halobacteria</taxon>
        <taxon>Halobacteriales</taxon>
        <taxon>Natrialbaceae</taxon>
        <taxon>Natronorubrum</taxon>
    </lineage>
</organism>
<keyword evidence="5 7" id="KW-1133">Transmembrane helix</keyword>
<feature type="transmembrane region" description="Helical" evidence="7">
    <location>
        <begin position="190"/>
        <end position="208"/>
    </location>
</feature>
<evidence type="ECO:0000256" key="3">
    <source>
        <dbReference type="ARBA" id="ARBA00022448"/>
    </source>
</evidence>
<dbReference type="PANTHER" id="PTHR42751:SF3">
    <property type="entry name" value="SODIUM_GLUTAMATE SYMPORTER"/>
    <property type="match status" value="1"/>
</dbReference>
<evidence type="ECO:0000259" key="8">
    <source>
        <dbReference type="Pfam" id="PF00999"/>
    </source>
</evidence>
<feature type="transmembrane region" description="Helical" evidence="7">
    <location>
        <begin position="299"/>
        <end position="321"/>
    </location>
</feature>
<dbReference type="STRING" id="1114856.GCA_000383975_03666"/>
<feature type="transmembrane region" description="Helical" evidence="7">
    <location>
        <begin position="125"/>
        <end position="144"/>
    </location>
</feature>
<evidence type="ECO:0000256" key="2">
    <source>
        <dbReference type="ARBA" id="ARBA00005551"/>
    </source>
</evidence>
<evidence type="ECO:0000256" key="1">
    <source>
        <dbReference type="ARBA" id="ARBA00004141"/>
    </source>
</evidence>
<dbReference type="InterPro" id="IPR036291">
    <property type="entry name" value="NAD(P)-bd_dom_sf"/>
</dbReference>
<keyword evidence="4 7" id="KW-0812">Transmembrane</keyword>
<gene>
    <name evidence="10" type="ORF">C496_02797</name>
</gene>
<dbReference type="InterPro" id="IPR003148">
    <property type="entry name" value="RCK_N"/>
</dbReference>
<feature type="transmembrane region" description="Helical" evidence="7">
    <location>
        <begin position="228"/>
        <end position="256"/>
    </location>
</feature>
<reference evidence="10 11" key="1">
    <citation type="journal article" date="2014" name="PLoS Genet.">
        <title>Phylogenetically driven sequencing of extremely halophilic archaea reveals strategies for static and dynamic osmo-response.</title>
        <authorList>
            <person name="Becker E.A."/>
            <person name="Seitzer P.M."/>
            <person name="Tritt A."/>
            <person name="Larsen D."/>
            <person name="Krusor M."/>
            <person name="Yao A.I."/>
            <person name="Wu D."/>
            <person name="Madern D."/>
            <person name="Eisen J.A."/>
            <person name="Darling A.E."/>
            <person name="Facciotti M.T."/>
        </authorList>
    </citation>
    <scope>NUCLEOTIDE SEQUENCE [LARGE SCALE GENOMIC DNA]</scope>
    <source>
        <strain evidence="10 11">GA33</strain>
    </source>
</reference>
<dbReference type="Pfam" id="PF02254">
    <property type="entry name" value="TrkA_N"/>
    <property type="match status" value="1"/>
</dbReference>
<feature type="domain" description="RCK N-terminal" evidence="9">
    <location>
        <begin position="416"/>
        <end position="524"/>
    </location>
</feature>
<comment type="subcellular location">
    <subcellularLocation>
        <location evidence="1">Membrane</location>
        <topology evidence="1">Multi-pass membrane protein</topology>
    </subcellularLocation>
</comment>
<name>L9W8K7_9EURY</name>
<feature type="transmembrane region" description="Helical" evidence="7">
    <location>
        <begin position="62"/>
        <end position="78"/>
    </location>
</feature>
<dbReference type="Pfam" id="PF00999">
    <property type="entry name" value="Na_H_Exchanger"/>
    <property type="match status" value="1"/>
</dbReference>
<keyword evidence="3" id="KW-0813">Transport</keyword>
<evidence type="ECO:0000256" key="6">
    <source>
        <dbReference type="ARBA" id="ARBA00023136"/>
    </source>
</evidence>
<evidence type="ECO:0000259" key="9">
    <source>
        <dbReference type="Pfam" id="PF02254"/>
    </source>
</evidence>
<evidence type="ECO:0000256" key="7">
    <source>
        <dbReference type="SAM" id="Phobius"/>
    </source>
</evidence>
<evidence type="ECO:0000313" key="11">
    <source>
        <dbReference type="Proteomes" id="UP000011599"/>
    </source>
</evidence>
<dbReference type="Gene3D" id="1.20.1530.20">
    <property type="match status" value="1"/>
</dbReference>
<dbReference type="InterPro" id="IPR038770">
    <property type="entry name" value="Na+/solute_symporter_sf"/>
</dbReference>
<dbReference type="eggNOG" id="arCOG01955">
    <property type="taxonomic scope" value="Archaea"/>
</dbReference>
<feature type="transmembrane region" description="Helical" evidence="7">
    <location>
        <begin position="5"/>
        <end position="26"/>
    </location>
</feature>
<comment type="similarity">
    <text evidence="2">Belongs to the monovalent cation:proton antiporter 2 (CPA2) transporter (TC 2.A.37) family.</text>
</comment>
<evidence type="ECO:0000256" key="4">
    <source>
        <dbReference type="ARBA" id="ARBA00022692"/>
    </source>
</evidence>
<dbReference type="GO" id="GO:0015297">
    <property type="term" value="F:antiporter activity"/>
    <property type="evidence" value="ECO:0007669"/>
    <property type="project" value="InterPro"/>
</dbReference>
<dbReference type="SUPFAM" id="SSF51735">
    <property type="entry name" value="NAD(P)-binding Rossmann-fold domains"/>
    <property type="match status" value="1"/>
</dbReference>
<dbReference type="GO" id="GO:0016020">
    <property type="term" value="C:membrane"/>
    <property type="evidence" value="ECO:0007669"/>
    <property type="project" value="UniProtKB-SubCell"/>
</dbReference>
<evidence type="ECO:0000313" key="10">
    <source>
        <dbReference type="EMBL" id="ELY45835.1"/>
    </source>
</evidence>
<dbReference type="EMBL" id="AOHW01000006">
    <property type="protein sequence ID" value="ELY45835.1"/>
    <property type="molecule type" value="Genomic_DNA"/>
</dbReference>
<dbReference type="AlphaFoldDB" id="L9W8K7"/>
<proteinExistence type="inferred from homology"/>
<comment type="caution">
    <text evidence="10">The sequence shown here is derived from an EMBL/GenBank/DDBJ whole genome shotgun (WGS) entry which is preliminary data.</text>
</comment>
<feature type="transmembrane region" description="Helical" evidence="7">
    <location>
        <begin position="328"/>
        <end position="353"/>
    </location>
</feature>
<feature type="transmembrane region" description="Helical" evidence="7">
    <location>
        <begin position="32"/>
        <end position="50"/>
    </location>
</feature>
<dbReference type="Proteomes" id="UP000011599">
    <property type="component" value="Unassembled WGS sequence"/>
</dbReference>
<dbReference type="GO" id="GO:0006813">
    <property type="term" value="P:potassium ion transport"/>
    <property type="evidence" value="ECO:0007669"/>
    <property type="project" value="InterPro"/>
</dbReference>
<dbReference type="PATRIC" id="fig|1114856.3.peg.578"/>
<feature type="transmembrane region" description="Helical" evidence="7">
    <location>
        <begin position="276"/>
        <end position="293"/>
    </location>
</feature>
<feature type="domain" description="Cation/H+ exchanger transmembrane" evidence="8">
    <location>
        <begin position="17"/>
        <end position="376"/>
    </location>
</feature>
<dbReference type="GO" id="GO:1902600">
    <property type="term" value="P:proton transmembrane transport"/>
    <property type="evidence" value="ECO:0007669"/>
    <property type="project" value="InterPro"/>
</dbReference>
<feature type="transmembrane region" description="Helical" evidence="7">
    <location>
        <begin position="156"/>
        <end position="178"/>
    </location>
</feature>